<dbReference type="PROSITE" id="PS00211">
    <property type="entry name" value="ABC_TRANSPORTER_1"/>
    <property type="match status" value="1"/>
</dbReference>
<gene>
    <name evidence="9" type="ORF">POF50_011140</name>
</gene>
<feature type="transmembrane region" description="Helical" evidence="7">
    <location>
        <begin position="276"/>
        <end position="309"/>
    </location>
</feature>
<dbReference type="SUPFAM" id="SSF90123">
    <property type="entry name" value="ABC transporter transmembrane region"/>
    <property type="match status" value="1"/>
</dbReference>
<dbReference type="InterPro" id="IPR036640">
    <property type="entry name" value="ABC1_TM_sf"/>
</dbReference>
<dbReference type="InterPro" id="IPR027417">
    <property type="entry name" value="P-loop_NTPase"/>
</dbReference>
<feature type="transmembrane region" description="Helical" evidence="7">
    <location>
        <begin position="34"/>
        <end position="55"/>
    </location>
</feature>
<dbReference type="InterPro" id="IPR017871">
    <property type="entry name" value="ABC_transporter-like_CS"/>
</dbReference>
<dbReference type="InterPro" id="IPR039421">
    <property type="entry name" value="Type_1_exporter"/>
</dbReference>
<comment type="subcellular location">
    <subcellularLocation>
        <location evidence="1">Cell membrane</location>
        <topology evidence="1">Multi-pass membrane protein</topology>
    </subcellularLocation>
</comment>
<feature type="transmembrane region" description="Helical" evidence="7">
    <location>
        <begin position="177"/>
        <end position="195"/>
    </location>
</feature>
<accession>A0AA90K8C4</accession>
<keyword evidence="5 7" id="KW-1133">Transmembrane helix</keyword>
<feature type="domain" description="ABC transporter" evidence="8">
    <location>
        <begin position="356"/>
        <end position="594"/>
    </location>
</feature>
<dbReference type="SMART" id="SM00382">
    <property type="entry name" value="AAA"/>
    <property type="match status" value="1"/>
</dbReference>
<feature type="transmembrane region" description="Helical" evidence="7">
    <location>
        <begin position="75"/>
        <end position="98"/>
    </location>
</feature>
<keyword evidence="6 7" id="KW-0472">Membrane</keyword>
<dbReference type="SUPFAM" id="SSF52540">
    <property type="entry name" value="P-loop containing nucleoside triphosphate hydrolases"/>
    <property type="match status" value="1"/>
</dbReference>
<dbReference type="GO" id="GO:0005524">
    <property type="term" value="F:ATP binding"/>
    <property type="evidence" value="ECO:0007669"/>
    <property type="project" value="UniProtKB-KW"/>
</dbReference>
<dbReference type="Gene3D" id="3.40.50.300">
    <property type="entry name" value="P-loop containing nucleotide triphosphate hydrolases"/>
    <property type="match status" value="1"/>
</dbReference>
<dbReference type="EMBL" id="JABXJJ020000012">
    <property type="protein sequence ID" value="MDI5969883.1"/>
    <property type="molecule type" value="Genomic_DNA"/>
</dbReference>
<dbReference type="AlphaFoldDB" id="A0AA90K8C4"/>
<protein>
    <submittedName>
        <fullName evidence="9">ABC transporter ATP-binding protein</fullName>
    </submittedName>
</protein>
<evidence type="ECO:0000256" key="1">
    <source>
        <dbReference type="ARBA" id="ARBA00004651"/>
    </source>
</evidence>
<dbReference type="GO" id="GO:0005886">
    <property type="term" value="C:plasma membrane"/>
    <property type="evidence" value="ECO:0007669"/>
    <property type="project" value="UniProtKB-SubCell"/>
</dbReference>
<dbReference type="Gene3D" id="1.20.1560.10">
    <property type="entry name" value="ABC transporter type 1, transmembrane domain"/>
    <property type="match status" value="1"/>
</dbReference>
<dbReference type="InterPro" id="IPR003593">
    <property type="entry name" value="AAA+_ATPase"/>
</dbReference>
<evidence type="ECO:0000256" key="2">
    <source>
        <dbReference type="ARBA" id="ARBA00022692"/>
    </source>
</evidence>
<evidence type="ECO:0000256" key="6">
    <source>
        <dbReference type="ARBA" id="ARBA00023136"/>
    </source>
</evidence>
<keyword evidence="2 7" id="KW-0812">Transmembrane</keyword>
<dbReference type="Pfam" id="PF00005">
    <property type="entry name" value="ABC_tran"/>
    <property type="match status" value="1"/>
</dbReference>
<dbReference type="RefSeq" id="WP_271313357.1">
    <property type="nucleotide sequence ID" value="NZ_JABXJJ020000012.1"/>
</dbReference>
<evidence type="ECO:0000256" key="3">
    <source>
        <dbReference type="ARBA" id="ARBA00022741"/>
    </source>
</evidence>
<evidence type="ECO:0000256" key="7">
    <source>
        <dbReference type="SAM" id="Phobius"/>
    </source>
</evidence>
<dbReference type="PANTHER" id="PTHR24221">
    <property type="entry name" value="ATP-BINDING CASSETTE SUB-FAMILY B"/>
    <property type="match status" value="1"/>
</dbReference>
<reference evidence="9" key="1">
    <citation type="submission" date="2023-05" db="EMBL/GenBank/DDBJ databases">
        <title>Streptantibioticus silvisoli sp. nov., acidotolerant actinomycetes 1 from pine litter.</title>
        <authorList>
            <person name="Swiecimska M."/>
            <person name="Golinska P."/>
            <person name="Sangal V."/>
            <person name="Wachnowicz B."/>
            <person name="Goodfellow M."/>
        </authorList>
    </citation>
    <scope>NUCLEOTIDE SEQUENCE</scope>
    <source>
        <strain evidence="9">SL13</strain>
    </source>
</reference>
<evidence type="ECO:0000259" key="8">
    <source>
        <dbReference type="PROSITE" id="PS50893"/>
    </source>
</evidence>
<proteinExistence type="predicted"/>
<feature type="transmembrane region" description="Helical" evidence="7">
    <location>
        <begin position="150"/>
        <end position="171"/>
    </location>
</feature>
<evidence type="ECO:0000256" key="5">
    <source>
        <dbReference type="ARBA" id="ARBA00022989"/>
    </source>
</evidence>
<comment type="caution">
    <text evidence="9">The sequence shown here is derived from an EMBL/GenBank/DDBJ whole genome shotgun (WGS) entry which is preliminary data.</text>
</comment>
<dbReference type="PANTHER" id="PTHR24221:SF646">
    <property type="entry name" value="HAEMOLYSIN SECRETION ATP-BINDING PROTEIN"/>
    <property type="match status" value="1"/>
</dbReference>
<name>A0AA90K8C4_9ACTN</name>
<keyword evidence="3" id="KW-0547">Nucleotide-binding</keyword>
<organism evidence="9">
    <name type="scientific">Streptantibioticus silvisoli</name>
    <dbReference type="NCBI Taxonomy" id="2705255"/>
    <lineage>
        <taxon>Bacteria</taxon>
        <taxon>Bacillati</taxon>
        <taxon>Actinomycetota</taxon>
        <taxon>Actinomycetes</taxon>
        <taxon>Kitasatosporales</taxon>
        <taxon>Streptomycetaceae</taxon>
        <taxon>Streptantibioticus</taxon>
    </lineage>
</organism>
<dbReference type="PROSITE" id="PS50893">
    <property type="entry name" value="ABC_TRANSPORTER_2"/>
    <property type="match status" value="1"/>
</dbReference>
<sequence length="607" mass="65770">MNPVDPVDARVSARLRTVLPFAIRLAWHADRSRLLLVVGLQLTSAIGLGAAVLALRGTLTHTVSLSDAVDGASLTALIAHAAALVVLAALGGVVSDVVNSQELVLSAKLEREAVGRVLDVSAHAEPYQFEDPEFHNRVERAITASQHQPMILLFTALSMIQASLSVIVVAVTFATMVWWLVPLIVVAGVPTLRTLHRMRLAYYGVHRDLAENRRRREYLQQTLTGRREAAEVHALRLGPLLLNRWQADFADEVGRRSALAQSFLWRQLGARALGDLVLLATLTILALATYAHWIALPTTLTAVGGLWLLSTQMRSTSSVLASTGETTLYINDLRLLTTNTRPPALPEQQLPHQCEITATGLGFTYPGSPAPVLHDVSLSLAAGQVIALVGTNGSGKTTLAKILAGIYPPSHGEMLLNGQRLTDTRTLRSLSTVVFQDFLRYRMSVTDNIAFGRPGVPIDTAAVTRAARLAGIDTAIDALAAGYDTILSKEFNDGADLSLGQWQRLAIARAYYRNSPLVILDEPSASLDPQAEAELFAHIRRLFAGRAVLLISHRLYGVCEADKIYVLDKGALVEQGTHDQLLADDGHYARLFQAQASAYVSQTPTMN</sequence>
<dbReference type="GO" id="GO:0034040">
    <property type="term" value="F:ATPase-coupled lipid transmembrane transporter activity"/>
    <property type="evidence" value="ECO:0007669"/>
    <property type="project" value="TreeGrafter"/>
</dbReference>
<dbReference type="GO" id="GO:0016887">
    <property type="term" value="F:ATP hydrolysis activity"/>
    <property type="evidence" value="ECO:0007669"/>
    <property type="project" value="InterPro"/>
</dbReference>
<dbReference type="InterPro" id="IPR003439">
    <property type="entry name" value="ABC_transporter-like_ATP-bd"/>
</dbReference>
<keyword evidence="4 9" id="KW-0067">ATP-binding</keyword>
<evidence type="ECO:0000256" key="4">
    <source>
        <dbReference type="ARBA" id="ARBA00022840"/>
    </source>
</evidence>
<evidence type="ECO:0000313" key="9">
    <source>
        <dbReference type="EMBL" id="MDI5969883.1"/>
    </source>
</evidence>